<dbReference type="EnsemblMetazoa" id="G10486.6">
    <property type="protein sequence ID" value="G10486.6:cds"/>
    <property type="gene ID" value="G10486"/>
</dbReference>
<dbReference type="PANTHER" id="PTHR46458:SF1">
    <property type="entry name" value="GEO09476P1"/>
    <property type="match status" value="1"/>
</dbReference>
<keyword evidence="5" id="KW-0408">Iron</keyword>
<dbReference type="GO" id="GO:0005344">
    <property type="term" value="F:oxygen carrier activity"/>
    <property type="evidence" value="ECO:0007669"/>
    <property type="project" value="UniProtKB-KW"/>
</dbReference>
<evidence type="ECO:0000256" key="4">
    <source>
        <dbReference type="ARBA" id="ARBA00022723"/>
    </source>
</evidence>
<evidence type="ECO:0000256" key="3">
    <source>
        <dbReference type="ARBA" id="ARBA00022621"/>
    </source>
</evidence>
<evidence type="ECO:0000313" key="9">
    <source>
        <dbReference type="Proteomes" id="UP000005408"/>
    </source>
</evidence>
<dbReference type="EnsemblMetazoa" id="G10486.5">
    <property type="protein sequence ID" value="G10486.5:cds"/>
    <property type="gene ID" value="G10486"/>
</dbReference>
<dbReference type="InterPro" id="IPR012292">
    <property type="entry name" value="Globin/Proto"/>
</dbReference>
<protein>
    <recommendedName>
        <fullName evidence="7">Globin domain-containing protein</fullName>
    </recommendedName>
</protein>
<dbReference type="Gene3D" id="1.10.490.10">
    <property type="entry name" value="Globins"/>
    <property type="match status" value="1"/>
</dbReference>
<evidence type="ECO:0000256" key="6">
    <source>
        <dbReference type="RuleBase" id="RU000356"/>
    </source>
</evidence>
<keyword evidence="2 6" id="KW-0349">Heme</keyword>
<dbReference type="SMR" id="A0A8W8HPN5"/>
<dbReference type="InterPro" id="IPR050532">
    <property type="entry name" value="Globin-like_OT"/>
</dbReference>
<accession>A0A8W8HPN5</accession>
<dbReference type="OMA" id="ITSIMKQ"/>
<dbReference type="InterPro" id="IPR000971">
    <property type="entry name" value="Globin"/>
</dbReference>
<dbReference type="KEGG" id="crg:105320002"/>
<dbReference type="OrthoDB" id="436496at2759"/>
<dbReference type="GO" id="GO:0046872">
    <property type="term" value="F:metal ion binding"/>
    <property type="evidence" value="ECO:0007669"/>
    <property type="project" value="UniProtKB-KW"/>
</dbReference>
<dbReference type="EnsemblMetazoa" id="G10486.2">
    <property type="protein sequence ID" value="G10486.2:cds"/>
    <property type="gene ID" value="G10486"/>
</dbReference>
<dbReference type="InterPro" id="IPR009050">
    <property type="entry name" value="Globin-like_sf"/>
</dbReference>
<evidence type="ECO:0000259" key="7">
    <source>
        <dbReference type="PROSITE" id="PS01033"/>
    </source>
</evidence>
<dbReference type="AlphaFoldDB" id="A0A8W8HPN5"/>
<dbReference type="PROSITE" id="PS01033">
    <property type="entry name" value="GLOBIN"/>
    <property type="match status" value="1"/>
</dbReference>
<name>A0A8W8HPN5_MAGGI</name>
<dbReference type="PRINTS" id="PR00188">
    <property type="entry name" value="PLANTGLOBIN"/>
</dbReference>
<keyword evidence="1 6" id="KW-0813">Transport</keyword>
<dbReference type="GO" id="GO:0020037">
    <property type="term" value="F:heme binding"/>
    <property type="evidence" value="ECO:0007669"/>
    <property type="project" value="InterPro"/>
</dbReference>
<evidence type="ECO:0000313" key="8">
    <source>
        <dbReference type="EnsemblMetazoa" id="G10486.2:cds"/>
    </source>
</evidence>
<dbReference type="Pfam" id="PF00042">
    <property type="entry name" value="Globin"/>
    <property type="match status" value="1"/>
</dbReference>
<dbReference type="GeneID" id="105320002"/>
<feature type="domain" description="Globin" evidence="7">
    <location>
        <begin position="34"/>
        <end position="181"/>
    </location>
</feature>
<comment type="similarity">
    <text evidence="6">Belongs to the globin family.</text>
</comment>
<reference evidence="8" key="1">
    <citation type="submission" date="2022-08" db="UniProtKB">
        <authorList>
            <consortium name="EnsemblMetazoa"/>
        </authorList>
    </citation>
    <scope>IDENTIFICATION</scope>
    <source>
        <strain evidence="8">05x7-T-G4-1.051#20</strain>
    </source>
</reference>
<evidence type="ECO:0000256" key="2">
    <source>
        <dbReference type="ARBA" id="ARBA00022617"/>
    </source>
</evidence>
<dbReference type="SUPFAM" id="SSF46458">
    <property type="entry name" value="Globin-like"/>
    <property type="match status" value="1"/>
</dbReference>
<keyword evidence="3 6" id="KW-0561">Oxygen transport</keyword>
<proteinExistence type="inferred from homology"/>
<dbReference type="EnsemblMetazoa" id="G10486.3">
    <property type="protein sequence ID" value="G10486.3:cds"/>
    <property type="gene ID" value="G10486"/>
</dbReference>
<dbReference type="PANTHER" id="PTHR46458">
    <property type="entry name" value="BLR2807 PROTEIN"/>
    <property type="match status" value="1"/>
</dbReference>
<keyword evidence="4" id="KW-0479">Metal-binding</keyword>
<dbReference type="EnsemblMetazoa" id="G10486.4">
    <property type="protein sequence ID" value="G10486.4:cds"/>
    <property type="gene ID" value="G10486"/>
</dbReference>
<organism evidence="8 9">
    <name type="scientific">Magallana gigas</name>
    <name type="common">Pacific oyster</name>
    <name type="synonym">Crassostrea gigas</name>
    <dbReference type="NCBI Taxonomy" id="29159"/>
    <lineage>
        <taxon>Eukaryota</taxon>
        <taxon>Metazoa</taxon>
        <taxon>Spiralia</taxon>
        <taxon>Lophotrochozoa</taxon>
        <taxon>Mollusca</taxon>
        <taxon>Bivalvia</taxon>
        <taxon>Autobranchia</taxon>
        <taxon>Pteriomorphia</taxon>
        <taxon>Ostreida</taxon>
        <taxon>Ostreoidea</taxon>
        <taxon>Ostreidae</taxon>
        <taxon>Magallana</taxon>
    </lineage>
</organism>
<sequence>MGCLFSSEKTTDSREVVRVDSERRPYCNGMTSTEFTEEQKQLVKTTWNIVREDISKVGVITFLRLFEKFPDVQDLFVPFRGLNSEELRQNVGLREHGMRVMGTIEKCITRIEQPDKLTSMLESLGEKHVVFDTKIEYFDLLSPQLIQAIKPAIGDQWTPSVEQAWNNFLLYITGIMKGAMLQGT</sequence>
<evidence type="ECO:0000256" key="5">
    <source>
        <dbReference type="ARBA" id="ARBA00023004"/>
    </source>
</evidence>
<dbReference type="Proteomes" id="UP000005408">
    <property type="component" value="Unassembled WGS sequence"/>
</dbReference>
<evidence type="ECO:0000256" key="1">
    <source>
        <dbReference type="ARBA" id="ARBA00022448"/>
    </source>
</evidence>
<keyword evidence="9" id="KW-1185">Reference proteome</keyword>
<dbReference type="GO" id="GO:0019825">
    <property type="term" value="F:oxygen binding"/>
    <property type="evidence" value="ECO:0007669"/>
    <property type="project" value="InterPro"/>
</dbReference>